<gene>
    <name evidence="1" type="ORF">THRCLA_23001</name>
</gene>
<sequence>MNRYCVGLKCGVWNVVDSLAIELDGKTILTEADYKMYWNNLRAMAEWSSTDVQKMGADAYLSPDDWVSMGFSSTASSSGDGFSNNNANMIASPGLVPEGIQVAENTGFISRVYNNPQPVSAISSGGAETGLNSYNWITTRSATATTIAQQNGKGAFVTTGATGAVAAAVAGQIAGTWYYMLKIRLVDLHPIFKQIDLMANPQLKLRIRFNTGYSDIAWTGATPPTMSLTSTMMNSGTTCPIMVASAVANNAMNTVLPATGTGSLRVAFGVLQNSQTTLATAGNYFPFTTCRLMLPFYDIANPTSIVSNPIKKAVFQDVYAQYFKQHAGIGATATQQNATFNLQLSGSWKTIKYMALIPYSETSSGHYASASNVEQFQSPFDSAPRTCQAGSSIRNFQVQIGNDNVFSKTVDYDHEMFHGEFTKINALNGGLTHELSNGLVEFQKFSTVNRIMVADCSRISNRDVPQSVVVSGVNGSCQGANLLVLGIQCASYKVCSSN</sequence>
<proteinExistence type="predicted"/>
<protein>
    <submittedName>
        <fullName evidence="1">Uncharacterized protein</fullName>
    </submittedName>
</protein>
<evidence type="ECO:0000313" key="2">
    <source>
        <dbReference type="Proteomes" id="UP000243217"/>
    </source>
</evidence>
<name>A0A1V9YJF7_9STRA</name>
<accession>A0A1V9YJF7</accession>
<dbReference type="OrthoDB" id="112115at2759"/>
<keyword evidence="2" id="KW-1185">Reference proteome</keyword>
<evidence type="ECO:0000313" key="1">
    <source>
        <dbReference type="EMBL" id="OQR85864.1"/>
    </source>
</evidence>
<reference evidence="1 2" key="1">
    <citation type="journal article" date="2014" name="Genome Biol. Evol.">
        <title>The secreted proteins of Achlya hypogyna and Thraustotheca clavata identify the ancestral oomycete secretome and reveal gene acquisitions by horizontal gene transfer.</title>
        <authorList>
            <person name="Misner I."/>
            <person name="Blouin N."/>
            <person name="Leonard G."/>
            <person name="Richards T.A."/>
            <person name="Lane C.E."/>
        </authorList>
    </citation>
    <scope>NUCLEOTIDE SEQUENCE [LARGE SCALE GENOMIC DNA]</scope>
    <source>
        <strain evidence="1 2">ATCC 34112</strain>
    </source>
</reference>
<dbReference type="AlphaFoldDB" id="A0A1V9YJF7"/>
<dbReference type="EMBL" id="JNBS01003618">
    <property type="protein sequence ID" value="OQR85864.1"/>
    <property type="molecule type" value="Genomic_DNA"/>
</dbReference>
<organism evidence="1 2">
    <name type="scientific">Thraustotheca clavata</name>
    <dbReference type="NCBI Taxonomy" id="74557"/>
    <lineage>
        <taxon>Eukaryota</taxon>
        <taxon>Sar</taxon>
        <taxon>Stramenopiles</taxon>
        <taxon>Oomycota</taxon>
        <taxon>Saprolegniomycetes</taxon>
        <taxon>Saprolegniales</taxon>
        <taxon>Achlyaceae</taxon>
        <taxon>Thraustotheca</taxon>
    </lineage>
</organism>
<dbReference type="Proteomes" id="UP000243217">
    <property type="component" value="Unassembled WGS sequence"/>
</dbReference>
<comment type="caution">
    <text evidence="1">The sequence shown here is derived from an EMBL/GenBank/DDBJ whole genome shotgun (WGS) entry which is preliminary data.</text>
</comment>